<gene>
    <name evidence="1" type="ORF">GCM10011273_05230</name>
</gene>
<dbReference type="Proteomes" id="UP000662572">
    <property type="component" value="Unassembled WGS sequence"/>
</dbReference>
<organism evidence="1 2">
    <name type="scientific">Asticcacaulis endophyticus</name>
    <dbReference type="NCBI Taxonomy" id="1395890"/>
    <lineage>
        <taxon>Bacteria</taxon>
        <taxon>Pseudomonadati</taxon>
        <taxon>Pseudomonadota</taxon>
        <taxon>Alphaproteobacteria</taxon>
        <taxon>Caulobacterales</taxon>
        <taxon>Caulobacteraceae</taxon>
        <taxon>Asticcacaulis</taxon>
    </lineage>
</organism>
<reference evidence="1" key="2">
    <citation type="submission" date="2020-09" db="EMBL/GenBank/DDBJ databases">
        <authorList>
            <person name="Sun Q."/>
            <person name="Kim S."/>
        </authorList>
    </citation>
    <scope>NUCLEOTIDE SEQUENCE</scope>
    <source>
        <strain evidence="1">KCTC 32296</strain>
    </source>
</reference>
<reference evidence="1" key="1">
    <citation type="journal article" date="2014" name="Int. J. Syst. Evol. Microbiol.">
        <title>Complete genome sequence of Corynebacterium casei LMG S-19264T (=DSM 44701T), isolated from a smear-ripened cheese.</title>
        <authorList>
            <consortium name="US DOE Joint Genome Institute (JGI-PGF)"/>
            <person name="Walter F."/>
            <person name="Albersmeier A."/>
            <person name="Kalinowski J."/>
            <person name="Ruckert C."/>
        </authorList>
    </citation>
    <scope>NUCLEOTIDE SEQUENCE</scope>
    <source>
        <strain evidence="1">KCTC 32296</strain>
    </source>
</reference>
<dbReference type="EMBL" id="BMZB01000001">
    <property type="protein sequence ID" value="GGZ23238.1"/>
    <property type="molecule type" value="Genomic_DNA"/>
</dbReference>
<proteinExistence type="predicted"/>
<keyword evidence="2" id="KW-1185">Reference proteome</keyword>
<evidence type="ECO:0000313" key="2">
    <source>
        <dbReference type="Proteomes" id="UP000662572"/>
    </source>
</evidence>
<sequence length="225" mass="25876">MTDASHGTSWVYSEKLEYAFRKVRDIQEFVRTYVISPDKIPVSIEDVQWAVEQKYGLKIRKELVDFEAQHIRGMMERYEDGTANVFVREYQDANKDINLYWHRFITLKEIVHLGIDEKEDWNPDGCFTLDELIKENGYSGINKVMSETQSEHLAEIAAIELLYPFEFRASDIASGKSVMQLSHEYQVPPYVIARALSPNHMKMARAVWNEIRGHGLGGLGSSPTG</sequence>
<dbReference type="RefSeq" id="WP_189484800.1">
    <property type="nucleotide sequence ID" value="NZ_BMZB01000001.1"/>
</dbReference>
<accession>A0A918PUK8</accession>
<evidence type="ECO:0000313" key="1">
    <source>
        <dbReference type="EMBL" id="GGZ23238.1"/>
    </source>
</evidence>
<protein>
    <submittedName>
        <fullName evidence="1">Uncharacterized protein</fullName>
    </submittedName>
</protein>
<comment type="caution">
    <text evidence="1">The sequence shown here is derived from an EMBL/GenBank/DDBJ whole genome shotgun (WGS) entry which is preliminary data.</text>
</comment>
<dbReference type="AlphaFoldDB" id="A0A918PUK8"/>
<name>A0A918PUK8_9CAUL</name>